<dbReference type="Proteomes" id="UP000308054">
    <property type="component" value="Unassembled WGS sequence"/>
</dbReference>
<feature type="chain" id="PRO_5020717239" description="DUF4412 domain-containing protein" evidence="1">
    <location>
        <begin position="21"/>
        <end position="227"/>
    </location>
</feature>
<dbReference type="EMBL" id="SRXW01000005">
    <property type="protein sequence ID" value="TGY87666.1"/>
    <property type="molecule type" value="Genomic_DNA"/>
</dbReference>
<dbReference type="OrthoDB" id="7741811at2"/>
<protein>
    <recommendedName>
        <fullName evidence="4">DUF4412 domain-containing protein</fullName>
    </recommendedName>
</protein>
<proteinExistence type="predicted"/>
<dbReference type="AlphaFoldDB" id="A0A4S2GX73"/>
<evidence type="ECO:0000313" key="2">
    <source>
        <dbReference type="EMBL" id="TGY87666.1"/>
    </source>
</evidence>
<feature type="signal peptide" evidence="1">
    <location>
        <begin position="1"/>
        <end position="20"/>
    </location>
</feature>
<name>A0A4S2GX73_9PROT</name>
<accession>A0A4S2GX73</accession>
<keyword evidence="1" id="KW-0732">Signal</keyword>
<evidence type="ECO:0000313" key="3">
    <source>
        <dbReference type="Proteomes" id="UP000308054"/>
    </source>
</evidence>
<reference evidence="2 3" key="1">
    <citation type="journal article" date="2017" name="Int. J. Syst. Evol. Microbiol.">
        <title>Marinicauda algicola sp. nov., isolated from a marine red alga Rhodosorus marinus.</title>
        <authorList>
            <person name="Jeong S.E."/>
            <person name="Jeon S.H."/>
            <person name="Chun B.H."/>
            <person name="Kim D.W."/>
            <person name="Jeon C.O."/>
        </authorList>
    </citation>
    <scope>NUCLEOTIDE SEQUENCE [LARGE SCALE GENOMIC DNA]</scope>
    <source>
        <strain evidence="2 3">JCM 31718</strain>
    </source>
</reference>
<evidence type="ECO:0008006" key="4">
    <source>
        <dbReference type="Google" id="ProtNLM"/>
    </source>
</evidence>
<dbReference type="RefSeq" id="WP_135997271.1">
    <property type="nucleotide sequence ID" value="NZ_CP071057.1"/>
</dbReference>
<sequence length="227" mass="23618">MTRTLLAALAASALASAAHADGVAEISTPSQPGSETATIAWQDADTLRIDTPDPAGYMLIRDGNAYAVTDQPGMGLMVLDLASIMTMARGMAAAGGMDTPSLDEHRAAAVERITATGTRETVAGLEGEVYEIVWTDAAGDSHTDTAVLSGDALAREFTAAFAAFAQASGTEPDARSVELHDRGLGILRYGDDFALVSISGDAPGADHFELPAEPMTMQDMMRGRMPD</sequence>
<keyword evidence="3" id="KW-1185">Reference proteome</keyword>
<organism evidence="2 3">
    <name type="scientific">Marinicauda algicola</name>
    <dbReference type="NCBI Taxonomy" id="2029849"/>
    <lineage>
        <taxon>Bacteria</taxon>
        <taxon>Pseudomonadati</taxon>
        <taxon>Pseudomonadota</taxon>
        <taxon>Alphaproteobacteria</taxon>
        <taxon>Maricaulales</taxon>
        <taxon>Maricaulaceae</taxon>
        <taxon>Marinicauda</taxon>
    </lineage>
</organism>
<gene>
    <name evidence="2" type="ORF">E5163_14635</name>
</gene>
<comment type="caution">
    <text evidence="2">The sequence shown here is derived from an EMBL/GenBank/DDBJ whole genome shotgun (WGS) entry which is preliminary data.</text>
</comment>
<evidence type="ECO:0000256" key="1">
    <source>
        <dbReference type="SAM" id="SignalP"/>
    </source>
</evidence>